<evidence type="ECO:0000256" key="7">
    <source>
        <dbReference type="ARBA" id="ARBA00022840"/>
    </source>
</evidence>
<evidence type="ECO:0000313" key="17">
    <source>
        <dbReference type="Proteomes" id="UP000202176"/>
    </source>
</evidence>
<organism evidence="16 17">
    <name type="scientific">Pithovirus sibericum</name>
    <dbReference type="NCBI Taxonomy" id="1450746"/>
    <lineage>
        <taxon>Viruses</taxon>
        <taxon>Pithoviruses</taxon>
        <taxon>Orthopithovirinae</taxon>
        <taxon>Alphapithovirus</taxon>
        <taxon>Alphapithovirus sibericum</taxon>
    </lineage>
</organism>
<dbReference type="Pfam" id="PF00211">
    <property type="entry name" value="Guanylate_cyc"/>
    <property type="match status" value="1"/>
</dbReference>
<dbReference type="FunFam" id="3.30.200.20:FF:000060">
    <property type="entry name" value="Serine/threonine-protein kinase isoform 1"/>
    <property type="match status" value="2"/>
</dbReference>
<keyword evidence="8" id="KW-0675">Receptor</keyword>
<feature type="binding site" evidence="11">
    <location>
        <position position="1406"/>
    </location>
    <ligand>
        <name>ATP</name>
        <dbReference type="ChEBI" id="CHEBI:30616"/>
    </ligand>
</feature>
<dbReference type="Proteomes" id="UP000202176">
    <property type="component" value="Segment"/>
</dbReference>
<keyword evidence="13" id="KW-0812">Transmembrane</keyword>
<dbReference type="Gene3D" id="2.10.25.10">
    <property type="entry name" value="Laminin"/>
    <property type="match status" value="1"/>
</dbReference>
<keyword evidence="7 11" id="KW-0067">ATP-binding</keyword>
<dbReference type="EMBL" id="KF740664">
    <property type="protein sequence ID" value="AHH01653.1"/>
    <property type="molecule type" value="Genomic_DNA"/>
</dbReference>
<dbReference type="PRINTS" id="PR00109">
    <property type="entry name" value="TYRKINASE"/>
</dbReference>
<evidence type="ECO:0000256" key="2">
    <source>
        <dbReference type="ARBA" id="ARBA00012513"/>
    </source>
</evidence>
<dbReference type="GeneID" id="18266114"/>
<dbReference type="SMART" id="SM00220">
    <property type="entry name" value="S_TKc"/>
    <property type="match status" value="2"/>
</dbReference>
<evidence type="ECO:0000259" key="14">
    <source>
        <dbReference type="PROSITE" id="PS50011"/>
    </source>
</evidence>
<evidence type="ECO:0000256" key="4">
    <source>
        <dbReference type="ARBA" id="ARBA00022679"/>
    </source>
</evidence>
<feature type="domain" description="Protein kinase" evidence="14">
    <location>
        <begin position="790"/>
        <end position="1050"/>
    </location>
</feature>
<accession>W5S4J6</accession>
<comment type="catalytic activity">
    <reaction evidence="10">
        <text>L-seryl-[protein] + ATP = O-phospho-L-seryl-[protein] + ADP + H(+)</text>
        <dbReference type="Rhea" id="RHEA:17989"/>
        <dbReference type="Rhea" id="RHEA-COMP:9863"/>
        <dbReference type="Rhea" id="RHEA-COMP:11604"/>
        <dbReference type="ChEBI" id="CHEBI:15378"/>
        <dbReference type="ChEBI" id="CHEBI:29999"/>
        <dbReference type="ChEBI" id="CHEBI:30616"/>
        <dbReference type="ChEBI" id="CHEBI:83421"/>
        <dbReference type="ChEBI" id="CHEBI:456216"/>
        <dbReference type="EC" id="2.7.11.1"/>
    </reaction>
</comment>
<feature type="region of interest" description="Disordered" evidence="12">
    <location>
        <begin position="1051"/>
        <end position="1085"/>
    </location>
</feature>
<dbReference type="PANTHER" id="PTHR44329">
    <property type="entry name" value="SERINE/THREONINE-PROTEIN KINASE TNNI3K-RELATED"/>
    <property type="match status" value="1"/>
</dbReference>
<dbReference type="SUPFAM" id="SSF53850">
    <property type="entry name" value="Periplasmic binding protein-like II"/>
    <property type="match status" value="2"/>
</dbReference>
<dbReference type="GO" id="GO:0005524">
    <property type="term" value="F:ATP binding"/>
    <property type="evidence" value="ECO:0007669"/>
    <property type="project" value="UniProtKB-UniRule"/>
</dbReference>
<dbReference type="SUPFAM" id="SSF55073">
    <property type="entry name" value="Nucleotide cyclase"/>
    <property type="match status" value="1"/>
</dbReference>
<dbReference type="InterPro" id="IPR000742">
    <property type="entry name" value="EGF"/>
</dbReference>
<evidence type="ECO:0000256" key="10">
    <source>
        <dbReference type="ARBA" id="ARBA00048679"/>
    </source>
</evidence>
<evidence type="ECO:0000256" key="11">
    <source>
        <dbReference type="PROSITE-ProRule" id="PRU10141"/>
    </source>
</evidence>
<keyword evidence="13" id="KW-0472">Membrane</keyword>
<evidence type="ECO:0000256" key="8">
    <source>
        <dbReference type="ARBA" id="ARBA00023170"/>
    </source>
</evidence>
<dbReference type="Gene3D" id="3.40.190.10">
    <property type="entry name" value="Periplasmic binding protein-like II"/>
    <property type="match status" value="4"/>
</dbReference>
<dbReference type="PROSITE" id="PS00108">
    <property type="entry name" value="PROTEIN_KINASE_ST"/>
    <property type="match status" value="2"/>
</dbReference>
<gene>
    <name evidence="16" type="ORF">pv_86</name>
</gene>
<dbReference type="InterPro" id="IPR001054">
    <property type="entry name" value="A/G_cyclase"/>
</dbReference>
<keyword evidence="3" id="KW-0723">Serine/threonine-protein kinase</keyword>
<feature type="transmembrane region" description="Helical" evidence="13">
    <location>
        <begin position="746"/>
        <end position="773"/>
    </location>
</feature>
<dbReference type="CDD" id="cd13999">
    <property type="entry name" value="STKc_MAP3K-like"/>
    <property type="match status" value="2"/>
</dbReference>
<comment type="subcellular location">
    <subcellularLocation>
        <location evidence="1">Membrane</location>
        <topology evidence="1">Single-pass membrane protein</topology>
    </subcellularLocation>
</comment>
<dbReference type="GO" id="GO:0016020">
    <property type="term" value="C:membrane"/>
    <property type="evidence" value="ECO:0007669"/>
    <property type="project" value="UniProtKB-SubCell"/>
</dbReference>
<dbReference type="InterPro" id="IPR008271">
    <property type="entry name" value="Ser/Thr_kinase_AS"/>
</dbReference>
<dbReference type="InterPro" id="IPR001245">
    <property type="entry name" value="Ser-Thr/Tyr_kinase_cat_dom"/>
</dbReference>
<dbReference type="Gene3D" id="1.10.510.10">
    <property type="entry name" value="Transferase(Phosphotransferase) domain 1"/>
    <property type="match status" value="2"/>
</dbReference>
<proteinExistence type="predicted"/>
<dbReference type="Pfam" id="PF07714">
    <property type="entry name" value="PK_Tyr_Ser-Thr"/>
    <property type="match status" value="2"/>
</dbReference>
<keyword evidence="5 11" id="KW-0547">Nucleotide-binding</keyword>
<evidence type="ECO:0000256" key="12">
    <source>
        <dbReference type="SAM" id="MobiDB-lite"/>
    </source>
</evidence>
<feature type="domain" description="Protein kinase" evidence="14">
    <location>
        <begin position="1379"/>
        <end position="1633"/>
    </location>
</feature>
<dbReference type="GO" id="GO:0004674">
    <property type="term" value="F:protein serine/threonine kinase activity"/>
    <property type="evidence" value="ECO:0007669"/>
    <property type="project" value="UniProtKB-KW"/>
</dbReference>
<dbReference type="GO" id="GO:0035556">
    <property type="term" value="P:intracellular signal transduction"/>
    <property type="evidence" value="ECO:0007669"/>
    <property type="project" value="InterPro"/>
</dbReference>
<feature type="domain" description="Guanylate cyclase" evidence="15">
    <location>
        <begin position="1116"/>
        <end position="1260"/>
    </location>
</feature>
<dbReference type="PROSITE" id="PS00107">
    <property type="entry name" value="PROTEIN_KINASE_ATP"/>
    <property type="match status" value="2"/>
</dbReference>
<keyword evidence="17" id="KW-1185">Reference proteome</keyword>
<evidence type="ECO:0000256" key="5">
    <source>
        <dbReference type="ARBA" id="ARBA00022741"/>
    </source>
</evidence>
<evidence type="ECO:0000313" key="16">
    <source>
        <dbReference type="EMBL" id="AHH01653.1"/>
    </source>
</evidence>
<evidence type="ECO:0000256" key="3">
    <source>
        <dbReference type="ARBA" id="ARBA00022527"/>
    </source>
</evidence>
<reference evidence="16 17" key="1">
    <citation type="journal article" date="2014" name="Proc. Natl. Acad. Sci. U.S.A.">
        <title>Thirty-thousand-year-old distant relative of giant icosahedral DNA viruses with a pandoravirus morphology.</title>
        <authorList>
            <person name="Legendre M."/>
            <person name="Bartoli J."/>
            <person name="Shmakova L."/>
            <person name="Jeudy S."/>
            <person name="Labadie K."/>
            <person name="Adrait A."/>
            <person name="Lescot M."/>
            <person name="Poirot O."/>
            <person name="Bertaux L."/>
            <person name="Bruley C."/>
            <person name="Coute Y."/>
            <person name="Rivkina E."/>
            <person name="Abergel C."/>
            <person name="Claverie J.M."/>
        </authorList>
    </citation>
    <scope>NUCLEOTIDE SEQUENCE [LARGE SCALE GENOMIC DNA]</scope>
    <source>
        <strain evidence="16">P1084-T</strain>
    </source>
</reference>
<dbReference type="PROSITE" id="PS50011">
    <property type="entry name" value="PROTEIN_KINASE_DOM"/>
    <property type="match status" value="2"/>
</dbReference>
<dbReference type="SMART" id="SM00044">
    <property type="entry name" value="CYCc"/>
    <property type="match status" value="1"/>
</dbReference>
<dbReference type="PROSITE" id="PS50125">
    <property type="entry name" value="GUANYLATE_CYCLASE_2"/>
    <property type="match status" value="1"/>
</dbReference>
<evidence type="ECO:0000256" key="1">
    <source>
        <dbReference type="ARBA" id="ARBA00004167"/>
    </source>
</evidence>
<dbReference type="InterPro" id="IPR051681">
    <property type="entry name" value="Ser/Thr_Kinases-Pseudokinases"/>
</dbReference>
<evidence type="ECO:0000256" key="9">
    <source>
        <dbReference type="ARBA" id="ARBA00047899"/>
    </source>
</evidence>
<dbReference type="EC" id="2.7.11.1" evidence="2"/>
<evidence type="ECO:0000256" key="6">
    <source>
        <dbReference type="ARBA" id="ARBA00022777"/>
    </source>
</evidence>
<feature type="compositionally biased region" description="Low complexity" evidence="12">
    <location>
        <begin position="1054"/>
        <end position="1075"/>
    </location>
</feature>
<protein>
    <recommendedName>
        <fullName evidence="2">non-specific serine/threonine protein kinase</fullName>
        <ecNumber evidence="2">2.7.11.1</ecNumber>
    </recommendedName>
</protein>
<dbReference type="InterPro" id="IPR000719">
    <property type="entry name" value="Prot_kinase_dom"/>
</dbReference>
<evidence type="ECO:0000259" key="15">
    <source>
        <dbReference type="PROSITE" id="PS50125"/>
    </source>
</evidence>
<dbReference type="RefSeq" id="YP_009000988.1">
    <property type="nucleotide sequence ID" value="NC_023423.1"/>
</dbReference>
<dbReference type="SUPFAM" id="SSF56112">
    <property type="entry name" value="Protein kinase-like (PK-like)"/>
    <property type="match status" value="2"/>
</dbReference>
<name>W5S4J6_9VIRU</name>
<dbReference type="PROSITE" id="PS00022">
    <property type="entry name" value="EGF_1"/>
    <property type="match status" value="1"/>
</dbReference>
<keyword evidence="6 16" id="KW-0418">Kinase</keyword>
<dbReference type="Gene3D" id="3.30.200.20">
    <property type="entry name" value="Phosphorylase Kinase, domain 1"/>
    <property type="match status" value="2"/>
</dbReference>
<dbReference type="Gene3D" id="3.30.70.1230">
    <property type="entry name" value="Nucleotide cyclase"/>
    <property type="match status" value="1"/>
</dbReference>
<dbReference type="KEGG" id="vg:18266114"/>
<dbReference type="InterPro" id="IPR011009">
    <property type="entry name" value="Kinase-like_dom_sf"/>
</dbReference>
<sequence length="1643" mass="182769">MVSKGQLLLSLVLICFYVREVHSVGARITGTGSEAAGPIFSSWKESYQAYREDVTVELQAMPEPDASAASFNIDYNVFSGAIPREVTEIYEIGQFPIAGQALVIVCNLPGIPLDANHQLVIDRPTLAAIWVGNITMWNDTRLQQLNPNISLPAQNIRIGYDDGFYLSSSEVVKLFLSQISPAFDLEFQAAGRMFSGLRPTLEGRGFSVGNSSPKRRDWMKSEPYSLTYCDLTDIDETVRYMRMINVAGNIVSPSFETVQAGMRDYTEAYAVYNLTVNMIDAPGNNSWPMIYVLFYAMSNNFFQVDCTRATELMNFVAWTVTNNQAARIATSHGFVPLENSLIKRVIDELGTVKCNGQRSFNTEFLVGIGSPMSIITTWASLWTSSATKIKYYDSTSDEAKNLQLKQSGDFGVSINGIEDNYLNLIPDMKFLPIASFAVVPAFNIPTMIDFPLIMTVEIAADIYLGQITNWNDSRIRALNPPEIQDLLPNETIRVVVHDVDSDMNWMLTNFLSSKVPAFEAQVGRSRRPVFPSSSFSSTLFSSDLFEVGNLMLATPFTFAFWSKPDVSLISRHTQVKSVVLLQNDGSTLNADNVSLARALDEFVDSSQPLRSASVIMGTRPGSWPLISLAGMVYRSESMEDCSKAEALADFMYWSLSDPASLDATERQSYLRTSQNAHLRSTSLNLLKEFSCHGVTISSVSNCINEGEICSARGSCNDNSCLCLQGYTGQFCQDEISSGSSDSTLPIALGVVIPVCVGVLLLLLCFILVLLFVLKRKGHSDDAWEIRPEELQIGEELGSGGYGTVHKAIWKGTEVAVKMMNTDRITKDMERNFKEEVRVMTSLRHPNVVLFMAASTKPPKMCIVMEYMTLGSLFDLLHNELIPEIPFALKVKMAYQASKGMHFLHSSGIVHRDMKSLNLLLDNKWNVKVSDFGLTKFRDELQRADVGTHGSVHWVAPEVLNETPGVDLILADVYSFGIILWELLTREQPYFGMSPVAVAVAVLRDGIRPRFEEEEKKLCKPEYAELITNCWHSDPTIRPTFLEIMTRLSQMNGDSSTSHGATSTSQTSSTASHASGNSQGTSGLISLTGNSLGSDASSNNSYGKAIAKVPSPDGEVTLVFSDITRAASLWEFNPTAMRDATLLHNEVLRSILLKHRGYEVVFLRERNNGEGSFCMAFQHPQDALKWCVEVQKALLEVEWPAALLEHPGAAEEWGDTDDRILFRGLRVRMGVHLGFPRISKDPTTRKIEYTGLAINIAARITSITHGGQIILSHEVFEKLSVSELSSKKVLPLGKFDFSEGQVKLYEMKADGLDGRFFGGVTHKEHSDHEFSHTYSDDGSGKSARSERDLQSVVGEGMMFKEDTFLTSANLCRWIIDFNEISLGKQIGLGSYGVVFHGKWKGVEIAVKRFIKQKLDEKRLLEFRAEMAMLSELHHPNIVLFIGACVKKPNLCIVTEFLKQGNLKDLLGSSAKLSWKQKMKILHGAALGVNYLHSLTPTIVHRDLKPSNLLIDNDANITKVADFGFARIKEENATMTRCGTPCWTAPEIIRGEKYDEKVDVFSFGIIMWQVVTRKEPFAGRNFMGVSLDVLEGKRPQIPEDCPQGLSKLIRKCWHAQASKRPSMEEVVEILSQQYTDEDENFGNRV</sequence>
<feature type="compositionally biased region" description="Polar residues" evidence="12">
    <location>
        <begin position="1076"/>
        <end position="1085"/>
    </location>
</feature>
<dbReference type="InterPro" id="IPR017441">
    <property type="entry name" value="Protein_kinase_ATP_BS"/>
</dbReference>
<dbReference type="CDD" id="cd00054">
    <property type="entry name" value="EGF_CA"/>
    <property type="match status" value="1"/>
</dbReference>
<evidence type="ECO:0000256" key="13">
    <source>
        <dbReference type="SAM" id="Phobius"/>
    </source>
</evidence>
<feature type="binding site" evidence="11">
    <location>
        <position position="817"/>
    </location>
    <ligand>
        <name>ATP</name>
        <dbReference type="ChEBI" id="CHEBI:30616"/>
    </ligand>
</feature>
<comment type="catalytic activity">
    <reaction evidence="9">
        <text>L-threonyl-[protein] + ATP = O-phospho-L-threonyl-[protein] + ADP + H(+)</text>
        <dbReference type="Rhea" id="RHEA:46608"/>
        <dbReference type="Rhea" id="RHEA-COMP:11060"/>
        <dbReference type="Rhea" id="RHEA-COMP:11605"/>
        <dbReference type="ChEBI" id="CHEBI:15378"/>
        <dbReference type="ChEBI" id="CHEBI:30013"/>
        <dbReference type="ChEBI" id="CHEBI:30616"/>
        <dbReference type="ChEBI" id="CHEBI:61977"/>
        <dbReference type="ChEBI" id="CHEBI:456216"/>
        <dbReference type="EC" id="2.7.11.1"/>
    </reaction>
</comment>
<keyword evidence="4" id="KW-0808">Transferase</keyword>
<dbReference type="PROSITE" id="PS01186">
    <property type="entry name" value="EGF_2"/>
    <property type="match status" value="1"/>
</dbReference>
<keyword evidence="13" id="KW-1133">Transmembrane helix</keyword>
<dbReference type="InterPro" id="IPR029787">
    <property type="entry name" value="Nucleotide_cyclase"/>
</dbReference>
<dbReference type="GO" id="GO:0009190">
    <property type="term" value="P:cyclic nucleotide biosynthetic process"/>
    <property type="evidence" value="ECO:0007669"/>
    <property type="project" value="InterPro"/>
</dbReference>
<dbReference type="CDD" id="cd07302">
    <property type="entry name" value="CHD"/>
    <property type="match status" value="1"/>
</dbReference>